<feature type="domain" description="Telomerase activating protein Est1-like N-terminal" evidence="3">
    <location>
        <begin position="76"/>
        <end position="219"/>
    </location>
</feature>
<dbReference type="SUPFAM" id="SSF48452">
    <property type="entry name" value="TPR-like"/>
    <property type="match status" value="1"/>
</dbReference>
<dbReference type="PANTHER" id="PTHR15696:SF36">
    <property type="entry name" value="NONSENSE-MEDIATED MRNA DECAY FACTOR"/>
    <property type="match status" value="1"/>
</dbReference>
<dbReference type="PANTHER" id="PTHR15696">
    <property type="entry name" value="SMG-7 SUPPRESSOR WITH MORPHOLOGICAL EFFECT ON GENITALIA PROTEIN 7"/>
    <property type="match status" value="1"/>
</dbReference>
<dbReference type="Pfam" id="PF10374">
    <property type="entry name" value="EST1"/>
    <property type="match status" value="1"/>
</dbReference>
<evidence type="ECO:0008006" key="6">
    <source>
        <dbReference type="Google" id="ProtNLM"/>
    </source>
</evidence>
<feature type="compositionally biased region" description="Polar residues" evidence="1">
    <location>
        <begin position="789"/>
        <end position="814"/>
    </location>
</feature>
<dbReference type="InterPro" id="IPR011990">
    <property type="entry name" value="TPR-like_helical_dom_sf"/>
</dbReference>
<reference evidence="4 5" key="1">
    <citation type="submission" date="2024-01" db="EMBL/GenBank/DDBJ databases">
        <title>Comparative genomics of Cryptococcus and Kwoniella reveals pathogenesis evolution and contrasting modes of karyotype evolution via chromosome fusion or intercentromeric recombination.</title>
        <authorList>
            <person name="Coelho M.A."/>
            <person name="David-Palma M."/>
            <person name="Shea T."/>
            <person name="Bowers K."/>
            <person name="McGinley-Smith S."/>
            <person name="Mohammad A.W."/>
            <person name="Gnirke A."/>
            <person name="Yurkov A.M."/>
            <person name="Nowrousian M."/>
            <person name="Sun S."/>
            <person name="Cuomo C.A."/>
            <person name="Heitman J."/>
        </authorList>
    </citation>
    <scope>NUCLEOTIDE SEQUENCE [LARGE SCALE GENOMIC DNA]</scope>
    <source>
        <strain evidence="4 5">PYCC6329</strain>
    </source>
</reference>
<dbReference type="Proteomes" id="UP001358614">
    <property type="component" value="Chromosome 1"/>
</dbReference>
<organism evidence="4 5">
    <name type="scientific">Kwoniella europaea PYCC6329</name>
    <dbReference type="NCBI Taxonomy" id="1423913"/>
    <lineage>
        <taxon>Eukaryota</taxon>
        <taxon>Fungi</taxon>
        <taxon>Dikarya</taxon>
        <taxon>Basidiomycota</taxon>
        <taxon>Agaricomycotina</taxon>
        <taxon>Tremellomycetes</taxon>
        <taxon>Tremellales</taxon>
        <taxon>Cryptococcaceae</taxon>
        <taxon>Kwoniella</taxon>
    </lineage>
</organism>
<sequence length="931" mass="103533">MSRRQSHSQSHARSGRVQKRNAAELDRDARAEAGNLNGILSTLPPWSREAEQSRQRCRDVHLLLIFSHPLSPYSQSLDNLWHQTSYLLISAYRNIISNIERSSSSSQPQQGRRDRRSDNNSNSNELRRVITRFKQFLSSEESFYKSLISRIYNYHELQDLPGIASSLLQVKIPLGNRFDDDAPDEVEGERGQEKKDKLNLIYKGLICLGDLERYKEQYNSNNGNQKSNGKSGSEEKFSEARKYYEVARSIQPDDGAAFNQLAVISTYTSDSFSTIYYYFRASAIRNAFKGIHGILYEYLGKATERWRIRRKEEKEEPSLESGNEVKRWKEDMIVLVGILYLKAGFSFIPTLQPVLFDQMGSLLRSRQLSTENIVKTIIILVGLNHHARNTAGIEQDAKLIQRSHEGEFRSLELLLGISQTIMKIACEEIEEVKSTIINQSALSVENDNDNDNEQEAQSDDLTVYISAILRRILPSLRIISKWIKMDLDYLSRQNQAHPSSAILKDFWITYKKLIDDLMGVFPISQLPSLPEPLEEDLDMKGFLPLQRGVTSENNESNGLDSQGDVHPNEEQLMRLADIQVDAKLIMQSAVGSALLGIARPLGLPVQINSREESDIASVSTETEDDPVNLAMRATLASESSVDGDEEKEVDNEEVIFWNKSSSPGIPLPPTASVPAPPASSTKKPTAYDLLQNLMLDSTPTPLAADSHLPPTTASPSLGINSSPHAHTITSNTSGSGGFLFRSGGNVPGQGGNSIWAMTREESEKGQKRSSTGVGVGVGQPNIAAIWGNPNPNSSPTAIASTEHTPPATSTYHSQHVEQAQAYNHPPQGPTSQSAGVQQQFYTHTQPQYPYQPTHIPPSHTQQNSTWGLSNIPLPLPLPSSQQPQSNPISASYPYDQTPSQNQHQNQNQQVPYYLQPAYYNAKPWGTSGGQG</sequence>
<protein>
    <recommendedName>
        <fullName evidence="6">Protein SMG7</fullName>
    </recommendedName>
</protein>
<dbReference type="EMBL" id="CP144089">
    <property type="protein sequence ID" value="WWD05969.1"/>
    <property type="molecule type" value="Genomic_DNA"/>
</dbReference>
<dbReference type="AlphaFoldDB" id="A0AAX4KIT7"/>
<feature type="region of interest" description="Disordered" evidence="1">
    <location>
        <begin position="100"/>
        <end position="123"/>
    </location>
</feature>
<evidence type="ECO:0000313" key="4">
    <source>
        <dbReference type="EMBL" id="WWD05969.1"/>
    </source>
</evidence>
<feature type="compositionally biased region" description="Low complexity" evidence="1">
    <location>
        <begin position="868"/>
        <end position="889"/>
    </location>
</feature>
<feature type="compositionally biased region" description="Polar residues" evidence="1">
    <location>
        <begin position="709"/>
        <end position="732"/>
    </location>
</feature>
<feature type="region of interest" description="Disordered" evidence="1">
    <location>
        <begin position="1"/>
        <end position="25"/>
    </location>
</feature>
<feature type="compositionally biased region" description="Polar residues" evidence="1">
    <location>
        <begin position="858"/>
        <end position="867"/>
    </location>
</feature>
<proteinExistence type="predicted"/>
<name>A0AAX4KIT7_9TREE</name>
<evidence type="ECO:0000313" key="5">
    <source>
        <dbReference type="Proteomes" id="UP001358614"/>
    </source>
</evidence>
<dbReference type="Pfam" id="PF10373">
    <property type="entry name" value="EST1_DNA_bind"/>
    <property type="match status" value="1"/>
</dbReference>
<dbReference type="Gene3D" id="1.25.40.10">
    <property type="entry name" value="Tetratricopeptide repeat domain"/>
    <property type="match status" value="1"/>
</dbReference>
<evidence type="ECO:0000256" key="1">
    <source>
        <dbReference type="SAM" id="MobiDB-lite"/>
    </source>
</evidence>
<accession>A0AAX4KIT7</accession>
<keyword evidence="5" id="KW-1185">Reference proteome</keyword>
<feature type="compositionally biased region" description="Pro residues" evidence="1">
    <location>
        <begin position="665"/>
        <end position="677"/>
    </location>
</feature>
<feature type="region of interest" description="Disordered" evidence="1">
    <location>
        <begin position="846"/>
        <end position="914"/>
    </location>
</feature>
<evidence type="ECO:0000259" key="2">
    <source>
        <dbReference type="Pfam" id="PF10373"/>
    </source>
</evidence>
<dbReference type="GeneID" id="91102856"/>
<feature type="region of interest" description="Disordered" evidence="1">
    <location>
        <begin position="659"/>
        <end position="683"/>
    </location>
</feature>
<dbReference type="KEGG" id="ker:91102856"/>
<evidence type="ECO:0000259" key="3">
    <source>
        <dbReference type="Pfam" id="PF10374"/>
    </source>
</evidence>
<dbReference type="RefSeq" id="XP_066083936.1">
    <property type="nucleotide sequence ID" value="XM_066227839.1"/>
</dbReference>
<dbReference type="InterPro" id="IPR045153">
    <property type="entry name" value="Est1/Ebs1-like"/>
</dbReference>
<dbReference type="InterPro" id="IPR018834">
    <property type="entry name" value="DNA/RNA-bd_Est1-type"/>
</dbReference>
<feature type="compositionally biased region" description="Low complexity" evidence="1">
    <location>
        <begin position="100"/>
        <end position="110"/>
    </location>
</feature>
<dbReference type="InterPro" id="IPR019458">
    <property type="entry name" value="Est1-like_N"/>
</dbReference>
<feature type="compositionally biased region" description="Low complexity" evidence="1">
    <location>
        <begin position="900"/>
        <end position="909"/>
    </location>
</feature>
<gene>
    <name evidence="4" type="ORF">V865_004054</name>
</gene>
<feature type="region of interest" description="Disordered" evidence="1">
    <location>
        <begin position="698"/>
        <end position="814"/>
    </location>
</feature>
<feature type="domain" description="DNA/RNA-binding" evidence="2">
    <location>
        <begin position="240"/>
        <end position="546"/>
    </location>
</feature>